<dbReference type="SUPFAM" id="SSF53822">
    <property type="entry name" value="Periplasmic binding protein-like I"/>
    <property type="match status" value="1"/>
</dbReference>
<dbReference type="Proteomes" id="UP001176940">
    <property type="component" value="Unassembled WGS sequence"/>
</dbReference>
<keyword evidence="2" id="KW-0812">Transmembrane</keyword>
<evidence type="ECO:0000256" key="4">
    <source>
        <dbReference type="ARBA" id="ARBA00023136"/>
    </source>
</evidence>
<protein>
    <recommendedName>
        <fullName evidence="7">Receptor ligand binding region domain-containing protein</fullName>
    </recommendedName>
</protein>
<proteinExistence type="predicted"/>
<evidence type="ECO:0000256" key="2">
    <source>
        <dbReference type="ARBA" id="ARBA00022692"/>
    </source>
</evidence>
<comment type="subcellular location">
    <subcellularLocation>
        <location evidence="1">Membrane</location>
        <topology evidence="1">Multi-pass membrane protein</topology>
    </subcellularLocation>
</comment>
<keyword evidence="5" id="KW-0675">Receptor</keyword>
<evidence type="ECO:0000256" key="1">
    <source>
        <dbReference type="ARBA" id="ARBA00004141"/>
    </source>
</evidence>
<organism evidence="8 9">
    <name type="scientific">Ranitomeya imitator</name>
    <name type="common">mimic poison frog</name>
    <dbReference type="NCBI Taxonomy" id="111125"/>
    <lineage>
        <taxon>Eukaryota</taxon>
        <taxon>Metazoa</taxon>
        <taxon>Chordata</taxon>
        <taxon>Craniata</taxon>
        <taxon>Vertebrata</taxon>
        <taxon>Euteleostomi</taxon>
        <taxon>Amphibia</taxon>
        <taxon>Batrachia</taxon>
        <taxon>Anura</taxon>
        <taxon>Neobatrachia</taxon>
        <taxon>Hyloidea</taxon>
        <taxon>Dendrobatidae</taxon>
        <taxon>Dendrobatinae</taxon>
        <taxon>Ranitomeya</taxon>
    </lineage>
</organism>
<dbReference type="InterPro" id="IPR028082">
    <property type="entry name" value="Peripla_BP_I"/>
</dbReference>
<feature type="domain" description="Receptor ligand binding region" evidence="7">
    <location>
        <begin position="40"/>
        <end position="128"/>
    </location>
</feature>
<name>A0ABN9MI77_9NEOB</name>
<dbReference type="PRINTS" id="PR00248">
    <property type="entry name" value="GPCRMGR"/>
</dbReference>
<accession>A0ABN9MI77</accession>
<comment type="caution">
    <text evidence="8">The sequence shown here is derived from an EMBL/GenBank/DDBJ whole genome shotgun (WGS) entry which is preliminary data.</text>
</comment>
<dbReference type="PANTHER" id="PTHR24061:SF563">
    <property type="entry name" value="EXTRACELLULAR CALCIUM-SENSING RECEPTOR-LIKE"/>
    <property type="match status" value="1"/>
</dbReference>
<evidence type="ECO:0000313" key="9">
    <source>
        <dbReference type="Proteomes" id="UP001176940"/>
    </source>
</evidence>
<dbReference type="InterPro" id="IPR000068">
    <property type="entry name" value="GPCR_3_Ca_sens_rcpt-rel"/>
</dbReference>
<evidence type="ECO:0000256" key="5">
    <source>
        <dbReference type="ARBA" id="ARBA00023170"/>
    </source>
</evidence>
<evidence type="ECO:0000256" key="6">
    <source>
        <dbReference type="ARBA" id="ARBA00023180"/>
    </source>
</evidence>
<keyword evidence="3" id="KW-1133">Transmembrane helix</keyword>
<evidence type="ECO:0000256" key="3">
    <source>
        <dbReference type="ARBA" id="ARBA00022989"/>
    </source>
</evidence>
<dbReference type="PANTHER" id="PTHR24061">
    <property type="entry name" value="CALCIUM-SENSING RECEPTOR-RELATED"/>
    <property type="match status" value="1"/>
</dbReference>
<dbReference type="EMBL" id="CAUEEQ010071268">
    <property type="protein sequence ID" value="CAJ0966016.1"/>
    <property type="molecule type" value="Genomic_DNA"/>
</dbReference>
<evidence type="ECO:0000259" key="7">
    <source>
        <dbReference type="Pfam" id="PF01094"/>
    </source>
</evidence>
<reference evidence="8" key="1">
    <citation type="submission" date="2023-07" db="EMBL/GenBank/DDBJ databases">
        <authorList>
            <person name="Stuckert A."/>
        </authorList>
    </citation>
    <scope>NUCLEOTIDE SEQUENCE</scope>
</reference>
<dbReference type="Gene3D" id="3.40.50.2300">
    <property type="match status" value="1"/>
</dbReference>
<keyword evidence="9" id="KW-1185">Reference proteome</keyword>
<evidence type="ECO:0000313" key="8">
    <source>
        <dbReference type="EMBL" id="CAJ0966016.1"/>
    </source>
</evidence>
<dbReference type="InterPro" id="IPR001828">
    <property type="entry name" value="ANF_lig-bd_rcpt"/>
</dbReference>
<keyword evidence="6" id="KW-0325">Glycoprotein</keyword>
<dbReference type="Pfam" id="PF01094">
    <property type="entry name" value="ANF_receptor"/>
    <property type="match status" value="1"/>
</dbReference>
<dbReference type="InterPro" id="IPR000337">
    <property type="entry name" value="GPCR_3"/>
</dbReference>
<gene>
    <name evidence="8" type="ORF">RIMI_LOCUS20845970</name>
</gene>
<sequence length="128" mass="14392">MQRNNDYSSVTWVRCSSRVNGSVIDTEPRKFSFEVLQQFQALRFAVEEINRSPSLLPNTTLGFQVYDSCAAMDHELDGTQMLLTGQERGIPNYSCHEGPSIAAIIGHSISSYSLLMAHMLGLYRYPQV</sequence>
<keyword evidence="4" id="KW-0472">Membrane</keyword>